<dbReference type="AlphaFoldDB" id="A0A369KZJ0"/>
<comment type="similarity">
    <text evidence="1 6">Belongs to the Glu/Leu/Phe/Val dehydrogenases family.</text>
</comment>
<feature type="binding site" evidence="5">
    <location>
        <begin position="179"/>
        <end position="184"/>
    </location>
    <ligand>
        <name>NAD(+)</name>
        <dbReference type="ChEBI" id="CHEBI:57540"/>
    </ligand>
</feature>
<dbReference type="PIRSF" id="PIRSF000188">
    <property type="entry name" value="Phe_leu_dh"/>
    <property type="match status" value="1"/>
</dbReference>
<evidence type="ECO:0000313" key="9">
    <source>
        <dbReference type="Proteomes" id="UP000253934"/>
    </source>
</evidence>
<feature type="domain" description="Glutamate/phenylalanine/leucine/valine/L-tryptophan dehydrogenase C-terminal" evidence="7">
    <location>
        <begin position="143"/>
        <end position="351"/>
    </location>
</feature>
<dbReference type="Gene3D" id="3.40.50.720">
    <property type="entry name" value="NAD(P)-binding Rossmann-like Domain"/>
    <property type="match status" value="1"/>
</dbReference>
<dbReference type="PRINTS" id="PR00082">
    <property type="entry name" value="GLFDHDRGNASE"/>
</dbReference>
<dbReference type="InterPro" id="IPR046346">
    <property type="entry name" value="Aminoacid_DH-like_N_sf"/>
</dbReference>
<evidence type="ECO:0000256" key="4">
    <source>
        <dbReference type="PIRSR" id="PIRSR000188-1"/>
    </source>
</evidence>
<dbReference type="CDD" id="cd01075">
    <property type="entry name" value="NAD_bind_Leu_Phe_Val_DH"/>
    <property type="match status" value="1"/>
</dbReference>
<evidence type="ECO:0000313" key="8">
    <source>
        <dbReference type="EMBL" id="RDB36616.1"/>
    </source>
</evidence>
<dbReference type="GO" id="GO:0006520">
    <property type="term" value="P:amino acid metabolic process"/>
    <property type="evidence" value="ECO:0007669"/>
    <property type="project" value="InterPro"/>
</dbReference>
<sequence length="365" mass="39848">MKLFSSLESMGHEQIVFCHDPTAGLKAVIAIHDTTLGPALGGTRLLPYEDEEAALLDVLRLSRGMTYKAACAGLFLGGGKAVIIADPKNKTEIMFRSYGRFVQSLGGRYITAEDMNTNVVNMDQVRLETRFVTGVSSNLGGSGDPSIMTAKGTVHGICAAVKYRLKKESLKGIRVSIQGIGSVGKHVCRMLHEKGAKIFVTDIDQNRLKEVQNLYGATIVSEQDFYQLDVDIYAPCARGATLNDSHIQALKAKVIAGCANNQLEDEEKHSKMLKDLNILYAPDYVINAGGLINVANEITGYSTEKVEIEIARIAETLQTIFIQSDKQNVSTHEAAKRFAENRIHEAAKLKILTQFSNSAIGNLKK</sequence>
<dbReference type="PROSITE" id="PS00074">
    <property type="entry name" value="GLFV_DEHYDROGENASE"/>
    <property type="match status" value="1"/>
</dbReference>
<reference evidence="8" key="1">
    <citation type="submission" date="2018-04" db="EMBL/GenBank/DDBJ databases">
        <title>Draft genome sequence of the Candidatus Spirobacillus cienkowskii, a pathogen of freshwater Daphnia species, reconstructed from hemolymph metagenomic reads.</title>
        <authorList>
            <person name="Bresciani L."/>
            <person name="Lemos L.N."/>
            <person name="Wale N."/>
            <person name="Lin J.Y."/>
            <person name="Fernandes G.R."/>
            <person name="Duffy M.A."/>
            <person name="Rodrigues J.M."/>
        </authorList>
    </citation>
    <scope>NUCLEOTIDE SEQUENCE [LARGE SCALE GENOMIC DNA]</scope>
    <source>
        <strain evidence="8">Binning01</strain>
    </source>
</reference>
<dbReference type="InterPro" id="IPR006096">
    <property type="entry name" value="Glu/Leu/Phe/Val/Trp_DH_C"/>
</dbReference>
<dbReference type="InterPro" id="IPR033524">
    <property type="entry name" value="Glu/Leu/Phe/Val_DH_AS"/>
</dbReference>
<evidence type="ECO:0000259" key="7">
    <source>
        <dbReference type="SMART" id="SM00839"/>
    </source>
</evidence>
<dbReference type="InterPro" id="IPR016211">
    <property type="entry name" value="Glu/Phe/Leu/Val/Trp_DH_bac/arc"/>
</dbReference>
<comment type="caution">
    <text evidence="8">The sequence shown here is derived from an EMBL/GenBank/DDBJ whole genome shotgun (WGS) entry which is preliminary data.</text>
</comment>
<evidence type="ECO:0000256" key="2">
    <source>
        <dbReference type="ARBA" id="ARBA00023002"/>
    </source>
</evidence>
<feature type="active site" description="Proton donor/acceptor" evidence="4">
    <location>
        <position position="80"/>
    </location>
</feature>
<dbReference type="InterPro" id="IPR036291">
    <property type="entry name" value="NAD(P)-bd_dom_sf"/>
</dbReference>
<evidence type="ECO:0000256" key="1">
    <source>
        <dbReference type="ARBA" id="ARBA00006382"/>
    </source>
</evidence>
<dbReference type="RefSeq" id="WP_338637531.1">
    <property type="nucleotide sequence ID" value="NZ_CP146516.1"/>
</dbReference>
<evidence type="ECO:0000256" key="3">
    <source>
        <dbReference type="ARBA" id="ARBA00023027"/>
    </source>
</evidence>
<dbReference type="InterPro" id="IPR006095">
    <property type="entry name" value="Glu/Leu/Phe/Val/Trp_DH"/>
</dbReference>
<gene>
    <name evidence="8" type="ORF">DCC88_04105</name>
</gene>
<organism evidence="8 9">
    <name type="scientific">Spirobacillus cienkowskii</name>
    <dbReference type="NCBI Taxonomy" id="495820"/>
    <lineage>
        <taxon>Bacteria</taxon>
        <taxon>Pseudomonadati</taxon>
        <taxon>Bdellovibrionota</taxon>
        <taxon>Oligoflexia</taxon>
        <taxon>Silvanigrellales</taxon>
        <taxon>Spirobacillus</taxon>
    </lineage>
</organism>
<keyword evidence="5" id="KW-0547">Nucleotide-binding</keyword>
<keyword evidence="2 6" id="KW-0560">Oxidoreductase</keyword>
<dbReference type="SUPFAM" id="SSF51735">
    <property type="entry name" value="NAD(P)-binding Rossmann-fold domains"/>
    <property type="match status" value="1"/>
</dbReference>
<dbReference type="GO" id="GO:0000166">
    <property type="term" value="F:nucleotide binding"/>
    <property type="evidence" value="ECO:0007669"/>
    <property type="project" value="UniProtKB-KW"/>
</dbReference>
<dbReference type="EMBL" id="QOVW01000058">
    <property type="protein sequence ID" value="RDB36616.1"/>
    <property type="molecule type" value="Genomic_DNA"/>
</dbReference>
<dbReference type="Proteomes" id="UP000253934">
    <property type="component" value="Unassembled WGS sequence"/>
</dbReference>
<dbReference type="SUPFAM" id="SSF53223">
    <property type="entry name" value="Aminoacid dehydrogenase-like, N-terminal domain"/>
    <property type="match status" value="1"/>
</dbReference>
<keyword evidence="9" id="KW-1185">Reference proteome</keyword>
<dbReference type="SMART" id="SM00839">
    <property type="entry name" value="ELFV_dehydrog"/>
    <property type="match status" value="1"/>
</dbReference>
<dbReference type="InterPro" id="IPR006097">
    <property type="entry name" value="Glu/Leu/Phe/Val/Trp_DH_dimer"/>
</dbReference>
<dbReference type="PANTHER" id="PTHR42722">
    <property type="entry name" value="LEUCINE DEHYDROGENASE"/>
    <property type="match status" value="1"/>
</dbReference>
<accession>A0A369KZJ0</accession>
<keyword evidence="3 5" id="KW-0520">NAD</keyword>
<evidence type="ECO:0000256" key="5">
    <source>
        <dbReference type="PIRSR" id="PIRSR000188-2"/>
    </source>
</evidence>
<protein>
    <submittedName>
        <fullName evidence="8">Glu/Leu/Phe/Val dehydrogenase</fullName>
    </submittedName>
</protein>
<dbReference type="Pfam" id="PF02812">
    <property type="entry name" value="ELFV_dehydrog_N"/>
    <property type="match status" value="1"/>
</dbReference>
<name>A0A369KZJ0_9BACT</name>
<dbReference type="PANTHER" id="PTHR42722:SF1">
    <property type="entry name" value="VALINE DEHYDROGENASE"/>
    <property type="match status" value="1"/>
</dbReference>
<proteinExistence type="inferred from homology"/>
<dbReference type="Pfam" id="PF00208">
    <property type="entry name" value="ELFV_dehydrog"/>
    <property type="match status" value="2"/>
</dbReference>
<dbReference type="Gene3D" id="3.40.50.10860">
    <property type="entry name" value="Leucine Dehydrogenase, chain A, domain 1"/>
    <property type="match status" value="1"/>
</dbReference>
<dbReference type="FunFam" id="3.40.50.10860:FF:000010">
    <property type="entry name" value="Leucine dehydrogenase"/>
    <property type="match status" value="1"/>
</dbReference>
<evidence type="ECO:0000256" key="6">
    <source>
        <dbReference type="RuleBase" id="RU004417"/>
    </source>
</evidence>
<dbReference type="GO" id="GO:0016639">
    <property type="term" value="F:oxidoreductase activity, acting on the CH-NH2 group of donors, NAD or NADP as acceptor"/>
    <property type="evidence" value="ECO:0007669"/>
    <property type="project" value="InterPro"/>
</dbReference>